<dbReference type="EMBL" id="DF973249">
    <property type="protein sequence ID" value="GAU22563.1"/>
    <property type="molecule type" value="Genomic_DNA"/>
</dbReference>
<protein>
    <submittedName>
        <fullName evidence="1">Uncharacterized protein</fullName>
    </submittedName>
</protein>
<dbReference type="Proteomes" id="UP000242715">
    <property type="component" value="Unassembled WGS sequence"/>
</dbReference>
<organism evidence="1 2">
    <name type="scientific">Trifolium subterraneum</name>
    <name type="common">Subterranean clover</name>
    <dbReference type="NCBI Taxonomy" id="3900"/>
    <lineage>
        <taxon>Eukaryota</taxon>
        <taxon>Viridiplantae</taxon>
        <taxon>Streptophyta</taxon>
        <taxon>Embryophyta</taxon>
        <taxon>Tracheophyta</taxon>
        <taxon>Spermatophyta</taxon>
        <taxon>Magnoliopsida</taxon>
        <taxon>eudicotyledons</taxon>
        <taxon>Gunneridae</taxon>
        <taxon>Pentapetalae</taxon>
        <taxon>rosids</taxon>
        <taxon>fabids</taxon>
        <taxon>Fabales</taxon>
        <taxon>Fabaceae</taxon>
        <taxon>Papilionoideae</taxon>
        <taxon>50 kb inversion clade</taxon>
        <taxon>NPAAA clade</taxon>
        <taxon>Hologalegina</taxon>
        <taxon>IRL clade</taxon>
        <taxon>Trifolieae</taxon>
        <taxon>Trifolium</taxon>
    </lineage>
</organism>
<accession>A0A2Z6LYG0</accession>
<proteinExistence type="predicted"/>
<dbReference type="AlphaFoldDB" id="A0A2Z6LYG0"/>
<sequence length="51" mass="6179">MEMTSELLEELMVWPRMQHCGMVLKEEMFQLWDEVRGIDFSEEKSVENDLE</sequence>
<reference evidence="2" key="1">
    <citation type="journal article" date="2017" name="Front. Plant Sci.">
        <title>Climate Clever Clovers: New Paradigm to Reduce the Environmental Footprint of Ruminants by Breeding Low Methanogenic Forages Utilizing Haplotype Variation.</title>
        <authorList>
            <person name="Kaur P."/>
            <person name="Appels R."/>
            <person name="Bayer P.E."/>
            <person name="Keeble-Gagnere G."/>
            <person name="Wang J."/>
            <person name="Hirakawa H."/>
            <person name="Shirasawa K."/>
            <person name="Vercoe P."/>
            <person name="Stefanova K."/>
            <person name="Durmic Z."/>
            <person name="Nichols P."/>
            <person name="Revell C."/>
            <person name="Isobe S.N."/>
            <person name="Edwards D."/>
            <person name="Erskine W."/>
        </authorList>
    </citation>
    <scope>NUCLEOTIDE SEQUENCE [LARGE SCALE GENOMIC DNA]</scope>
    <source>
        <strain evidence="2">cv. Daliak</strain>
    </source>
</reference>
<evidence type="ECO:0000313" key="2">
    <source>
        <dbReference type="Proteomes" id="UP000242715"/>
    </source>
</evidence>
<evidence type="ECO:0000313" key="1">
    <source>
        <dbReference type="EMBL" id="GAU22563.1"/>
    </source>
</evidence>
<name>A0A2Z6LYG0_TRISU</name>
<keyword evidence="2" id="KW-1185">Reference proteome</keyword>
<gene>
    <name evidence="1" type="ORF">TSUD_93310</name>
</gene>